<comment type="caution">
    <text evidence="3">The sequence shown here is derived from an EMBL/GenBank/DDBJ whole genome shotgun (WGS) entry which is preliminary data.</text>
</comment>
<evidence type="ECO:0000259" key="2">
    <source>
        <dbReference type="PROSITE" id="PS51099"/>
    </source>
</evidence>
<gene>
    <name evidence="3" type="ORF">ACFO3F_09260</name>
</gene>
<dbReference type="Pfam" id="PF02302">
    <property type="entry name" value="PTS_IIB"/>
    <property type="match status" value="1"/>
</dbReference>
<keyword evidence="4" id="KW-1185">Reference proteome</keyword>
<evidence type="ECO:0000313" key="3">
    <source>
        <dbReference type="EMBL" id="MFC4555432.1"/>
    </source>
</evidence>
<dbReference type="Proteomes" id="UP001595955">
    <property type="component" value="Unassembled WGS sequence"/>
</dbReference>
<name>A0ABV9DAL2_9MICO</name>
<dbReference type="InterPro" id="IPR003501">
    <property type="entry name" value="PTS_EIIB_2/3"/>
</dbReference>
<feature type="domain" description="PTS EIIB type-2" evidence="2">
    <location>
        <begin position="1"/>
        <end position="91"/>
    </location>
</feature>
<keyword evidence="1" id="KW-0808">Transferase</keyword>
<dbReference type="SUPFAM" id="SSF52794">
    <property type="entry name" value="PTS system IIB component-like"/>
    <property type="match status" value="1"/>
</dbReference>
<dbReference type="InterPro" id="IPR036095">
    <property type="entry name" value="PTS_EIIB-like_sf"/>
</dbReference>
<organism evidence="3 4">
    <name type="scientific">Georgenia faecalis</name>
    <dbReference type="NCBI Taxonomy" id="2483799"/>
    <lineage>
        <taxon>Bacteria</taxon>
        <taxon>Bacillati</taxon>
        <taxon>Actinomycetota</taxon>
        <taxon>Actinomycetes</taxon>
        <taxon>Micrococcales</taxon>
        <taxon>Bogoriellaceae</taxon>
        <taxon>Georgenia</taxon>
    </lineage>
</organism>
<proteinExistence type="predicted"/>
<keyword evidence="3" id="KW-0762">Sugar transport</keyword>
<dbReference type="Gene3D" id="3.40.50.2300">
    <property type="match status" value="1"/>
</dbReference>
<accession>A0ABV9DAL2</accession>
<dbReference type="InterPro" id="IPR013011">
    <property type="entry name" value="PTS_EIIB_2"/>
</dbReference>
<dbReference type="CDD" id="cd05563">
    <property type="entry name" value="PTS_IIB_ascorbate"/>
    <property type="match status" value="1"/>
</dbReference>
<dbReference type="EMBL" id="JBHSGF010000005">
    <property type="protein sequence ID" value="MFC4555432.1"/>
    <property type="molecule type" value="Genomic_DNA"/>
</dbReference>
<sequence length="91" mass="9642">MKIVAVCGMGIGTSVILKMNIEKVLERFDVDAQVEAADISTARGAAQTADLVLTSAELAPQLGEVPADVVVVDNFVDEQEIEDKLVDALDL</sequence>
<keyword evidence="3" id="KW-0813">Transport</keyword>
<protein>
    <submittedName>
        <fullName evidence="3">PTS sugar transporter subunit IIB</fullName>
    </submittedName>
</protein>
<evidence type="ECO:0000313" key="4">
    <source>
        <dbReference type="Proteomes" id="UP001595955"/>
    </source>
</evidence>
<evidence type="ECO:0000256" key="1">
    <source>
        <dbReference type="ARBA" id="ARBA00022679"/>
    </source>
</evidence>
<reference evidence="4" key="1">
    <citation type="journal article" date="2019" name="Int. J. Syst. Evol. Microbiol.">
        <title>The Global Catalogue of Microorganisms (GCM) 10K type strain sequencing project: providing services to taxonomists for standard genome sequencing and annotation.</title>
        <authorList>
            <consortium name="The Broad Institute Genomics Platform"/>
            <consortium name="The Broad Institute Genome Sequencing Center for Infectious Disease"/>
            <person name="Wu L."/>
            <person name="Ma J."/>
        </authorList>
    </citation>
    <scope>NUCLEOTIDE SEQUENCE [LARGE SCALE GENOMIC DNA]</scope>
    <source>
        <strain evidence="4">JCM 3369</strain>
    </source>
</reference>
<dbReference type="RefSeq" id="WP_122823875.1">
    <property type="nucleotide sequence ID" value="NZ_CP033325.1"/>
</dbReference>
<dbReference type="PROSITE" id="PS51099">
    <property type="entry name" value="PTS_EIIB_TYPE_2"/>
    <property type="match status" value="1"/>
</dbReference>